<evidence type="ECO:0008006" key="4">
    <source>
        <dbReference type="Google" id="ProtNLM"/>
    </source>
</evidence>
<feature type="transmembrane region" description="Helical" evidence="1">
    <location>
        <begin position="82"/>
        <end position="102"/>
    </location>
</feature>
<proteinExistence type="predicted"/>
<protein>
    <recommendedName>
        <fullName evidence="4">Transmembrane protein</fullName>
    </recommendedName>
</protein>
<keyword evidence="1" id="KW-0812">Transmembrane</keyword>
<dbReference type="KEGG" id="bvu:BVU_0376"/>
<reference evidence="2 3" key="1">
    <citation type="journal article" date="2007" name="PLoS Biol.">
        <title>Evolution of symbiotic bacteria in the distal human intestine.</title>
        <authorList>
            <person name="Xu J."/>
            <person name="Mahowald M.A."/>
            <person name="Ley R.E."/>
            <person name="Lozupone C.A."/>
            <person name="Hamady M."/>
            <person name="Martens E.C."/>
            <person name="Henrissat B."/>
            <person name="Coutinho P.M."/>
            <person name="Minx P."/>
            <person name="Latreille P."/>
            <person name="Cordum H."/>
            <person name="Van Brunt A."/>
            <person name="Kim K."/>
            <person name="Fulton R.S."/>
            <person name="Fulton L.A."/>
            <person name="Clifton S.W."/>
            <person name="Wilson R.K."/>
            <person name="Knight R.D."/>
            <person name="Gordon J.I."/>
        </authorList>
    </citation>
    <scope>NUCLEOTIDE SEQUENCE [LARGE SCALE GENOMIC DNA]</scope>
    <source>
        <strain evidence="3">ATCC 8482 / DSM 1447 / JCM 5826 / CCUG 4940 / NBRC 14291 / NCTC 11154</strain>
    </source>
</reference>
<keyword evidence="1" id="KW-0472">Membrane</keyword>
<sequence>MQTMLFRNFFNFLFSSFIIFRFCRRSFYLFSFVFSLSGASLPLTLPHLLFFSTNYKNTHVCEEKRPGSAASASEVFLRSLPFFILPFFAFPLLLSILFPIFVR</sequence>
<evidence type="ECO:0000256" key="1">
    <source>
        <dbReference type="SAM" id="Phobius"/>
    </source>
</evidence>
<evidence type="ECO:0000313" key="3">
    <source>
        <dbReference type="Proteomes" id="UP000002861"/>
    </source>
</evidence>
<gene>
    <name evidence="2" type="ordered locus">BVU_0376</name>
</gene>
<dbReference type="Proteomes" id="UP000002861">
    <property type="component" value="Chromosome"/>
</dbReference>
<dbReference type="PaxDb" id="435590-BVU_0376"/>
<dbReference type="EMBL" id="CP000139">
    <property type="protein sequence ID" value="ABR38095.1"/>
    <property type="molecule type" value="Genomic_DNA"/>
</dbReference>
<dbReference type="AlphaFoldDB" id="A6KXD1"/>
<dbReference type="HOGENOM" id="CLU_2258185_0_0_10"/>
<evidence type="ECO:0000313" key="2">
    <source>
        <dbReference type="EMBL" id="ABR38095.1"/>
    </source>
</evidence>
<name>A6KXD1_PHOV8</name>
<organism evidence="2 3">
    <name type="scientific">Phocaeicola vulgatus (strain ATCC 8482 / DSM 1447 / JCM 5826 / CCUG 4940 / NBRC 14291 / NCTC 11154)</name>
    <name type="common">Bacteroides vulgatus</name>
    <dbReference type="NCBI Taxonomy" id="435590"/>
    <lineage>
        <taxon>Bacteria</taxon>
        <taxon>Pseudomonadati</taxon>
        <taxon>Bacteroidota</taxon>
        <taxon>Bacteroidia</taxon>
        <taxon>Bacteroidales</taxon>
        <taxon>Bacteroidaceae</taxon>
        <taxon>Phocaeicola</taxon>
    </lineage>
</organism>
<feature type="transmembrane region" description="Helical" evidence="1">
    <location>
        <begin position="28"/>
        <end position="50"/>
    </location>
</feature>
<keyword evidence="1" id="KW-1133">Transmembrane helix</keyword>
<dbReference type="STRING" id="435590.BVU_0376"/>
<accession>A6KXD1</accession>